<dbReference type="HOGENOM" id="CLU_1452408_0_0_9"/>
<evidence type="ECO:0000256" key="1">
    <source>
        <dbReference type="SAM" id="Phobius"/>
    </source>
</evidence>
<keyword evidence="3" id="KW-1185">Reference proteome</keyword>
<gene>
    <name evidence="2" type="ordered locus">EUBELI_20092</name>
</gene>
<dbReference type="EMBL" id="CP001106">
    <property type="protein sequence ID" value="ACR73239.1"/>
    <property type="molecule type" value="Genomic_DNA"/>
</dbReference>
<proteinExistence type="predicted"/>
<evidence type="ECO:0000313" key="2">
    <source>
        <dbReference type="EMBL" id="ACR73239.1"/>
    </source>
</evidence>
<evidence type="ECO:0000313" key="3">
    <source>
        <dbReference type="Proteomes" id="UP000001476"/>
    </source>
</evidence>
<organism evidence="2 3">
    <name type="scientific">Lachnospira eligens (strain ATCC 27750 / DSM 3376 / VPI C15-48 / C15-B4)</name>
    <name type="common">Eubacterium eligens</name>
    <dbReference type="NCBI Taxonomy" id="515620"/>
    <lineage>
        <taxon>Bacteria</taxon>
        <taxon>Bacillati</taxon>
        <taxon>Bacillota</taxon>
        <taxon>Clostridia</taxon>
        <taxon>Lachnospirales</taxon>
        <taxon>Lachnospiraceae</taxon>
        <taxon>Lachnospira</taxon>
    </lineage>
</organism>
<dbReference type="RefSeq" id="WP_012740373.1">
    <property type="nucleotide sequence ID" value="NC_012780.1"/>
</dbReference>
<keyword evidence="1" id="KW-1133">Transmembrane helix</keyword>
<dbReference type="Proteomes" id="UP000001476">
    <property type="component" value="Plasmid pEubeli2"/>
</dbReference>
<dbReference type="AlphaFoldDB" id="C4Z7G1"/>
<reference evidence="2 3" key="1">
    <citation type="journal article" date="2009" name="Proc. Natl. Acad. Sci. U.S.A.">
        <title>Characterizing a model human gut microbiota composed of members of its two dominant bacterial phyla.</title>
        <authorList>
            <person name="Mahowald M.A."/>
            <person name="Rey F.E."/>
            <person name="Seedorf H."/>
            <person name="Turnbaugh P.J."/>
            <person name="Fulton R.S."/>
            <person name="Wollam A."/>
            <person name="Shah N."/>
            <person name="Wang C."/>
            <person name="Magrini V."/>
            <person name="Wilson R.K."/>
            <person name="Cantarel B.L."/>
            <person name="Coutinho P.M."/>
            <person name="Henrissat B."/>
            <person name="Crock L.W."/>
            <person name="Russell A."/>
            <person name="Verberkmoes N.C."/>
            <person name="Hettich R.L."/>
            <person name="Gordon J.I."/>
        </authorList>
    </citation>
    <scope>NUCLEOTIDE SEQUENCE [LARGE SCALE GENOMIC DNA]</scope>
    <source>
        <strain evidence="3">ATCC 27750 / DSM 3376 / VPI C15-48 / C15-B4</strain>
        <plasmid evidence="2">unnamed</plasmid>
    </source>
</reference>
<accession>C4Z7G1</accession>
<sequence>MKKRGIYILAGCIIFMFICVISIVNIKYSKIMRATQLSSDEWYEAEGYAVKFNRYEVLDMEQLNDYVTDPEQLEEYKKTLQIDGKVVLVYITLRITERELMNKEWWTDFILYADNAWDNQIDSYLSAFIKDANPAKGNYEDGKEYDMIFPFNIAKVQIPEYEYDNADNWNYFMIWSQNPIVYTQIN</sequence>
<dbReference type="GeneID" id="41356865"/>
<name>C4Z7G1_LACE2</name>
<dbReference type="KEGG" id="eel:EUBELI_20092"/>
<keyword evidence="1" id="KW-0472">Membrane</keyword>
<keyword evidence="1" id="KW-0812">Transmembrane</keyword>
<evidence type="ECO:0008006" key="4">
    <source>
        <dbReference type="Google" id="ProtNLM"/>
    </source>
</evidence>
<feature type="transmembrane region" description="Helical" evidence="1">
    <location>
        <begin position="6"/>
        <end position="26"/>
    </location>
</feature>
<protein>
    <recommendedName>
        <fullName evidence="4">DUF5028 domain-containing protein</fullName>
    </recommendedName>
</protein>
<geneLocation type="plasmid" evidence="3">
    <name>pEubeli2</name>
</geneLocation>
<keyword evidence="2" id="KW-0614">Plasmid</keyword>